<gene>
    <name evidence="1" type="ORF">A6A03_00560</name>
</gene>
<dbReference type="Pfam" id="PF21420">
    <property type="entry name" value="Tautomerase-like"/>
    <property type="match status" value="1"/>
</dbReference>
<dbReference type="OrthoDB" id="165635at2"/>
<dbReference type="InterPro" id="IPR014347">
    <property type="entry name" value="Tautomerase/MIF_sf"/>
</dbReference>
<dbReference type="InterPro" id="IPR049116">
    <property type="entry name" value="Tautomerase-like"/>
</dbReference>
<dbReference type="RefSeq" id="WP_066784191.1">
    <property type="nucleotide sequence ID" value="NZ_LWQS01000038.1"/>
</dbReference>
<dbReference type="Proteomes" id="UP000078287">
    <property type="component" value="Unassembled WGS sequence"/>
</dbReference>
<comment type="caution">
    <text evidence="1">The sequence shown here is derived from an EMBL/GenBank/DDBJ whole genome shotgun (WGS) entry which is preliminary data.</text>
</comment>
<reference evidence="1 2" key="1">
    <citation type="submission" date="2016-04" db="EMBL/GenBank/DDBJ databases">
        <title>Chloroflexus islandicus sp. nov., a thermophilic filamentous anoxygenic phototrophic bacterium from geyser Strokkur (Iceland).</title>
        <authorList>
            <person name="Gaisin V.A."/>
            <person name="Kalashnikov A.M."/>
            <person name="Sukhacheva M.V."/>
            <person name="Grouzdev D.S."/>
            <person name="Ivanov T.M."/>
            <person name="Kuznetsov B."/>
            <person name="Gorlenko V.M."/>
        </authorList>
    </citation>
    <scope>NUCLEOTIDE SEQUENCE [LARGE SCALE GENOMIC DNA]</scope>
    <source>
        <strain evidence="2">isl-2</strain>
    </source>
</reference>
<evidence type="ECO:0000313" key="1">
    <source>
        <dbReference type="EMBL" id="OAN47272.1"/>
    </source>
</evidence>
<dbReference type="AlphaFoldDB" id="A0A178MES9"/>
<evidence type="ECO:0000313" key="2">
    <source>
        <dbReference type="Proteomes" id="UP000078287"/>
    </source>
</evidence>
<name>A0A178MES9_9CHLR</name>
<dbReference type="SUPFAM" id="SSF55331">
    <property type="entry name" value="Tautomerase/MIF"/>
    <property type="match status" value="1"/>
</dbReference>
<evidence type="ECO:0008006" key="3">
    <source>
        <dbReference type="Google" id="ProtNLM"/>
    </source>
</evidence>
<sequence length="68" mass="7644">MPMLEVFYSGDQPPSREQKRAFAAAASDIFQRVIGTPPGRLQLVVRVLDREDTLAVLADDEETRPDQE</sequence>
<dbReference type="Gene3D" id="3.30.429.10">
    <property type="entry name" value="Macrophage Migration Inhibitory Factor"/>
    <property type="match status" value="1"/>
</dbReference>
<accession>A0A178MES9</accession>
<protein>
    <recommendedName>
        <fullName evidence="3">4-oxalocrotonate tautomerase</fullName>
    </recommendedName>
</protein>
<dbReference type="EMBL" id="LWQS01000038">
    <property type="protein sequence ID" value="OAN47272.1"/>
    <property type="molecule type" value="Genomic_DNA"/>
</dbReference>
<keyword evidence="2" id="KW-1185">Reference proteome</keyword>
<dbReference type="STRING" id="1707952.A6A03_00560"/>
<organism evidence="1 2">
    <name type="scientific">Chloroflexus islandicus</name>
    <dbReference type="NCBI Taxonomy" id="1707952"/>
    <lineage>
        <taxon>Bacteria</taxon>
        <taxon>Bacillati</taxon>
        <taxon>Chloroflexota</taxon>
        <taxon>Chloroflexia</taxon>
        <taxon>Chloroflexales</taxon>
        <taxon>Chloroflexineae</taxon>
        <taxon>Chloroflexaceae</taxon>
        <taxon>Chloroflexus</taxon>
    </lineage>
</organism>
<proteinExistence type="predicted"/>